<feature type="transmembrane region" description="Helical" evidence="1">
    <location>
        <begin position="48"/>
        <end position="68"/>
    </location>
</feature>
<reference evidence="2 3" key="1">
    <citation type="submission" date="2016-10" db="EMBL/GenBank/DDBJ databases">
        <authorList>
            <person name="Varghese N."/>
            <person name="Submissions S."/>
        </authorList>
    </citation>
    <scope>NUCLEOTIDE SEQUENCE [LARGE SCALE GENOMIC DNA]</scope>
    <source>
        <strain evidence="2 3">Mar_2010_102</strain>
    </source>
</reference>
<keyword evidence="1" id="KW-0472">Membrane</keyword>
<dbReference type="STRING" id="1250231.SAMN04488552_2641"/>
<feature type="transmembrane region" description="Helical" evidence="1">
    <location>
        <begin position="125"/>
        <end position="143"/>
    </location>
</feature>
<keyword evidence="1" id="KW-1133">Transmembrane helix</keyword>
<keyword evidence="1" id="KW-0812">Transmembrane</keyword>
<dbReference type="EMBL" id="LT629745">
    <property type="protein sequence ID" value="SDS27056.1"/>
    <property type="molecule type" value="Genomic_DNA"/>
</dbReference>
<evidence type="ECO:0000313" key="2">
    <source>
        <dbReference type="EMBL" id="SDS27056.1"/>
    </source>
</evidence>
<evidence type="ECO:0000256" key="1">
    <source>
        <dbReference type="SAM" id="Phobius"/>
    </source>
</evidence>
<dbReference type="Proteomes" id="UP000198858">
    <property type="component" value="Chromosome I"/>
</dbReference>
<protein>
    <submittedName>
        <fullName evidence="2">Uncharacterized protein</fullName>
    </submittedName>
</protein>
<gene>
    <name evidence="2" type="ORF">SAMN04488552_2641</name>
</gene>
<accession>A0A1H1QUL4</accession>
<organism evidence="2 3">
    <name type="scientific">Christiangramia echinicola</name>
    <dbReference type="NCBI Taxonomy" id="279359"/>
    <lineage>
        <taxon>Bacteria</taxon>
        <taxon>Pseudomonadati</taxon>
        <taxon>Bacteroidota</taxon>
        <taxon>Flavobacteriia</taxon>
        <taxon>Flavobacteriales</taxon>
        <taxon>Flavobacteriaceae</taxon>
        <taxon>Christiangramia</taxon>
    </lineage>
</organism>
<feature type="transmembrane region" description="Helical" evidence="1">
    <location>
        <begin position="18"/>
        <end position="36"/>
    </location>
</feature>
<feature type="transmembrane region" description="Helical" evidence="1">
    <location>
        <begin position="150"/>
        <end position="168"/>
    </location>
</feature>
<name>A0A1H1QUL4_9FLAO</name>
<evidence type="ECO:0000313" key="3">
    <source>
        <dbReference type="Proteomes" id="UP000198858"/>
    </source>
</evidence>
<keyword evidence="3" id="KW-1185">Reference proteome</keyword>
<proteinExistence type="predicted"/>
<sequence length="169" mass="18043">MHFAFLAAAIIENQQNPVSILILSGISILMGLFYFKKVKTVGSIYKKIDLLLVIFTSLGAIFTYYLTVEIKLDAVLAAGITGLISSALPYLNRRSDLLRELPVAIYCGAFAGMTAPFIAKGFPFIGAAGLISGLILIISKNTLHGFGGKLGTIAFGGVSISFLILFIFS</sequence>
<dbReference type="AlphaFoldDB" id="A0A1H1QUL4"/>